<reference evidence="3 4" key="1">
    <citation type="journal article" date="2016" name="Nat. Commun.">
        <title>Thousands of microbial genomes shed light on interconnected biogeochemical processes in an aquifer system.</title>
        <authorList>
            <person name="Anantharaman K."/>
            <person name="Brown C.T."/>
            <person name="Hug L.A."/>
            <person name="Sharon I."/>
            <person name="Castelle C.J."/>
            <person name="Probst A.J."/>
            <person name="Thomas B.C."/>
            <person name="Singh A."/>
            <person name="Wilkins M.J."/>
            <person name="Karaoz U."/>
            <person name="Brodie E.L."/>
            <person name="Williams K.H."/>
            <person name="Hubbard S.S."/>
            <person name="Banfield J.F."/>
        </authorList>
    </citation>
    <scope>NUCLEOTIDE SEQUENCE [LARGE SCALE GENOMIC DNA]</scope>
</reference>
<dbReference type="InterPro" id="IPR007069">
    <property type="entry name" value="Transposase_32"/>
</dbReference>
<dbReference type="PANTHER" id="PTHR37023:SF1">
    <property type="entry name" value="ISSOD25 TRANSPOSASE TNPA_ISSOD25"/>
    <property type="match status" value="1"/>
</dbReference>
<feature type="domain" description="Transposase zinc-binding" evidence="2">
    <location>
        <begin position="2"/>
        <end position="69"/>
    </location>
</feature>
<evidence type="ECO:0000259" key="1">
    <source>
        <dbReference type="Pfam" id="PF04986"/>
    </source>
</evidence>
<feature type="domain" description="Transposase IS801/IS1294" evidence="1">
    <location>
        <begin position="111"/>
        <end position="294"/>
    </location>
</feature>
<dbReference type="EMBL" id="MFYX01000022">
    <property type="protein sequence ID" value="OGK06723.1"/>
    <property type="molecule type" value="Genomic_DNA"/>
</dbReference>
<organism evidence="3 4">
    <name type="scientific">Candidatus Raymondbacteria bacterium RIFOXYD12_FULL_49_13</name>
    <dbReference type="NCBI Taxonomy" id="1817890"/>
    <lineage>
        <taxon>Bacteria</taxon>
        <taxon>Raymondiibacteriota</taxon>
    </lineage>
</organism>
<proteinExistence type="predicted"/>
<name>A0A1F7FJA9_UNCRA</name>
<dbReference type="Pfam" id="PF14319">
    <property type="entry name" value="Zn_Tnp_IS91"/>
    <property type="match status" value="1"/>
</dbReference>
<accession>A0A1F7FJA9</accession>
<comment type="caution">
    <text evidence="3">The sequence shown here is derived from an EMBL/GenBank/DDBJ whole genome shotgun (WGS) entry which is preliminary data.</text>
</comment>
<dbReference type="Proteomes" id="UP000179243">
    <property type="component" value="Unassembled WGS sequence"/>
</dbReference>
<evidence type="ECO:0000313" key="3">
    <source>
        <dbReference type="EMBL" id="OGK06723.1"/>
    </source>
</evidence>
<dbReference type="GO" id="GO:0003677">
    <property type="term" value="F:DNA binding"/>
    <property type="evidence" value="ECO:0007669"/>
    <property type="project" value="InterPro"/>
</dbReference>
<gene>
    <name evidence="3" type="ORF">A2519_21565</name>
</gene>
<sequence length="364" mass="41314">MANAIMACRTAQLGGHVYQCDSCGHEHISYNSCRNRHCPQCQALARSAWVQARMDDLLPVPYFHAVFTIPPALNPFALRNKEAFYALMFKAVSETLLELAKNKKRLGAVIGFIAILHTWGQNLMDHPHIHCVVPGGGIQETRWIHCRRKFLFPIRVLSALFKGKLMAYFREAVTNNDIQFHGALAAHKDPIAFQSLIDDLYAQDWVIYVKPPFAGPQAVLKYLGSYTHRIAISNRRIISIKDGMVSFTWKDYAHGNVRKVMAFPISEFIRRFLLHVVPKGFVRIRHYGFLGNRTRKTSIAACRKALGVLRPPEEKRQPRSWVDLCKQLTGNDPTLCPMCGTGHLRPFREITASPPGYETVRHVA</sequence>
<dbReference type="PANTHER" id="PTHR37023">
    <property type="entry name" value="TRANSPOSASE"/>
    <property type="match status" value="1"/>
</dbReference>
<evidence type="ECO:0000259" key="2">
    <source>
        <dbReference type="Pfam" id="PF14319"/>
    </source>
</evidence>
<protein>
    <submittedName>
        <fullName evidence="3">Uncharacterized protein</fullName>
    </submittedName>
</protein>
<dbReference type="GO" id="GO:0006313">
    <property type="term" value="P:DNA transposition"/>
    <property type="evidence" value="ECO:0007669"/>
    <property type="project" value="InterPro"/>
</dbReference>
<dbReference type="NCBIfam" id="NF033538">
    <property type="entry name" value="transpos_IS91"/>
    <property type="match status" value="1"/>
</dbReference>
<dbReference type="InterPro" id="IPR026889">
    <property type="entry name" value="Zn_Tnp"/>
</dbReference>
<dbReference type="Pfam" id="PF04986">
    <property type="entry name" value="Y2_Tnp"/>
    <property type="match status" value="1"/>
</dbReference>
<evidence type="ECO:0000313" key="4">
    <source>
        <dbReference type="Proteomes" id="UP000179243"/>
    </source>
</evidence>
<dbReference type="AlphaFoldDB" id="A0A1F7FJA9"/>
<dbReference type="InterPro" id="IPR054832">
    <property type="entry name" value="transpos_IS91"/>
</dbReference>
<dbReference type="GO" id="GO:0004803">
    <property type="term" value="F:transposase activity"/>
    <property type="evidence" value="ECO:0007669"/>
    <property type="project" value="InterPro"/>
</dbReference>